<dbReference type="GO" id="GO:0005993">
    <property type="term" value="P:trehalose catabolic process"/>
    <property type="evidence" value="ECO:0007669"/>
    <property type="project" value="InterPro"/>
</dbReference>
<dbReference type="EC" id="3.2.1.93" evidence="6"/>
<evidence type="ECO:0000256" key="4">
    <source>
        <dbReference type="ARBA" id="ARBA00022801"/>
    </source>
</evidence>
<dbReference type="InterPro" id="IPR006047">
    <property type="entry name" value="GH13_cat_dom"/>
</dbReference>
<evidence type="ECO:0000313" key="8">
    <source>
        <dbReference type="EMBL" id="SFU92934.1"/>
    </source>
</evidence>
<sequence length="554" mass="64751">MTEQKPWWMDSVIYQIYPKSFQDSTGKGTGDINGITQRLDYLQHLGVEAIWITPIYPSPQVDNGYDVADYCAINPDYGSMKDFDNLVQNAHQRGIRIILDMVFNHTSTQHPWFQAAQDIHSPYRQFYIWRDGAENSLPNNWQSKFGGNAWQWHAESEQYYLHLFAVEQADLNWEHEPVRAELKKICEFWGDRGVDGLRLDVVNLVSKQQDYPDDDRGDGRRFYTDGPQIHKFLQEMSRDVFQPKGLMTVGEMSSTSLEHCQRYSALDGTSLSMTFNFHHLKVDYPNGEKWTRAKPDYVELKKIFSTWQQGMHQTAWNALFWCNHDQPRIVSRFGNEHQYHKISAKMLAMVLHGMQGTPYIYQGEELGMTNPHFTRIEDYRDIESLNMYQKHIEKDMPSEEILAILAQKSRDNSRTPMQWDSSANAGFTTGTPWITPCSNYPEINAEAVLQDKDSVFYCYHDLIRLRKQQPVLTYGDYQDLLPEHPSLWCYLRRWQDQTLLVIANLSDKTQLWSPESSLIHKDWQVLISNYQSSVSIENESKIKPYEAIYLISSE</sequence>
<dbReference type="NCBIfam" id="NF008183">
    <property type="entry name" value="PRK10933.1"/>
    <property type="match status" value="1"/>
</dbReference>
<dbReference type="SUPFAM" id="SSF51011">
    <property type="entry name" value="Glycosyl hydrolase domain"/>
    <property type="match status" value="1"/>
</dbReference>
<keyword evidence="4 8" id="KW-0378">Hydrolase</keyword>
<protein>
    <recommendedName>
        <fullName evidence="6">Alpha,alpha-phosphotrehalase</fullName>
        <ecNumber evidence="6">3.2.1.93</ecNumber>
    </recommendedName>
</protein>
<reference evidence="9" key="1">
    <citation type="submission" date="2016-10" db="EMBL/GenBank/DDBJ databases">
        <authorList>
            <person name="Varghese N."/>
            <person name="Submissions S."/>
        </authorList>
    </citation>
    <scope>NUCLEOTIDE SEQUENCE [LARGE SCALE GENOMIC DNA]</scope>
    <source>
        <strain evidence="9">DSM 18168</strain>
    </source>
</reference>
<dbReference type="FunFam" id="3.90.400.10:FF:000002">
    <property type="entry name" value="Sucrose isomerase"/>
    <property type="match status" value="1"/>
</dbReference>
<dbReference type="Proteomes" id="UP000242496">
    <property type="component" value="Unassembled WGS sequence"/>
</dbReference>
<dbReference type="GO" id="GO:0004556">
    <property type="term" value="F:alpha-amylase activity"/>
    <property type="evidence" value="ECO:0007669"/>
    <property type="project" value="TreeGrafter"/>
</dbReference>
<evidence type="ECO:0000256" key="5">
    <source>
        <dbReference type="ARBA" id="ARBA00023295"/>
    </source>
</evidence>
<feature type="domain" description="Glycosyl hydrolase family 13 catalytic" evidence="7">
    <location>
        <begin position="15"/>
        <end position="414"/>
    </location>
</feature>
<dbReference type="InterPro" id="IPR013780">
    <property type="entry name" value="Glyco_hydro_b"/>
</dbReference>
<dbReference type="PANTHER" id="PTHR10357:SF179">
    <property type="entry name" value="NEUTRAL AND BASIC AMINO ACID TRANSPORT PROTEIN RBAT"/>
    <property type="match status" value="1"/>
</dbReference>
<dbReference type="FunFam" id="3.20.20.80:FF:000014">
    <property type="entry name" value="Alpha,alpha-phosphotrehalase"/>
    <property type="match status" value="1"/>
</dbReference>
<dbReference type="GO" id="GO:0005737">
    <property type="term" value="C:cytoplasm"/>
    <property type="evidence" value="ECO:0007669"/>
    <property type="project" value="UniProtKB-SubCell"/>
</dbReference>
<evidence type="ECO:0000256" key="2">
    <source>
        <dbReference type="ARBA" id="ARBA00008061"/>
    </source>
</evidence>
<keyword evidence="9" id="KW-1185">Reference proteome</keyword>
<gene>
    <name evidence="8" type="ORF">SAMN05421784_1483</name>
</gene>
<name>A0A1I7K6A1_9GAMM</name>
<dbReference type="InterPro" id="IPR012769">
    <property type="entry name" value="Trehalose_TreC"/>
</dbReference>
<comment type="subcellular location">
    <subcellularLocation>
        <location evidence="1">Cytoplasm</location>
    </subcellularLocation>
</comment>
<dbReference type="CDD" id="cd11333">
    <property type="entry name" value="AmyAc_SI_OligoGlu_DGase"/>
    <property type="match status" value="1"/>
</dbReference>
<proteinExistence type="inferred from homology"/>
<accession>A0A1I7K6A1</accession>
<dbReference type="Gene3D" id="2.60.40.1180">
    <property type="entry name" value="Golgi alpha-mannosidase II"/>
    <property type="match status" value="1"/>
</dbReference>
<evidence type="ECO:0000256" key="6">
    <source>
        <dbReference type="NCBIfam" id="TIGR02403"/>
    </source>
</evidence>
<keyword evidence="3" id="KW-0963">Cytoplasm</keyword>
<dbReference type="SMART" id="SM00642">
    <property type="entry name" value="Aamy"/>
    <property type="match status" value="1"/>
</dbReference>
<keyword evidence="5" id="KW-0326">Glycosidase</keyword>
<dbReference type="OrthoDB" id="9805159at2"/>
<evidence type="ECO:0000256" key="3">
    <source>
        <dbReference type="ARBA" id="ARBA00022490"/>
    </source>
</evidence>
<dbReference type="AlphaFoldDB" id="A0A1I7K6A1"/>
<dbReference type="Gene3D" id="3.90.400.10">
    <property type="entry name" value="Oligo-1,6-glucosidase, Domain 2"/>
    <property type="match status" value="1"/>
</dbReference>
<dbReference type="FunFam" id="2.60.40.1180:FF:000007">
    <property type="entry name" value="Sucrose isomerase"/>
    <property type="match status" value="1"/>
</dbReference>
<evidence type="ECO:0000256" key="1">
    <source>
        <dbReference type="ARBA" id="ARBA00004496"/>
    </source>
</evidence>
<comment type="similarity">
    <text evidence="2">Belongs to the glycosyl hydrolase 13 family.</text>
</comment>
<dbReference type="Gene3D" id="3.20.20.80">
    <property type="entry name" value="Glycosidases"/>
    <property type="match status" value="1"/>
</dbReference>
<dbReference type="Pfam" id="PF00128">
    <property type="entry name" value="Alpha-amylase"/>
    <property type="match status" value="1"/>
</dbReference>
<dbReference type="PANTHER" id="PTHR10357">
    <property type="entry name" value="ALPHA-AMYLASE FAMILY MEMBER"/>
    <property type="match status" value="1"/>
</dbReference>
<dbReference type="EMBL" id="FPBJ01000048">
    <property type="protein sequence ID" value="SFU92934.1"/>
    <property type="molecule type" value="Genomic_DNA"/>
</dbReference>
<organism evidence="8 9">
    <name type="scientific">Xenorhabdus koppenhoeferi</name>
    <dbReference type="NCBI Taxonomy" id="351659"/>
    <lineage>
        <taxon>Bacteria</taxon>
        <taxon>Pseudomonadati</taxon>
        <taxon>Pseudomonadota</taxon>
        <taxon>Gammaproteobacteria</taxon>
        <taxon>Enterobacterales</taxon>
        <taxon>Morganellaceae</taxon>
        <taxon>Xenorhabdus</taxon>
    </lineage>
</organism>
<dbReference type="GO" id="GO:0008788">
    <property type="term" value="F:alpha,alpha-phosphotrehalase activity"/>
    <property type="evidence" value="ECO:0007669"/>
    <property type="project" value="UniProtKB-UniRule"/>
</dbReference>
<evidence type="ECO:0000259" key="7">
    <source>
        <dbReference type="SMART" id="SM00642"/>
    </source>
</evidence>
<dbReference type="STRING" id="351659.SAMN05421784_1483"/>
<dbReference type="NCBIfam" id="TIGR02403">
    <property type="entry name" value="trehalose_treC"/>
    <property type="match status" value="1"/>
</dbReference>
<dbReference type="SUPFAM" id="SSF51445">
    <property type="entry name" value="(Trans)glycosidases"/>
    <property type="match status" value="1"/>
</dbReference>
<dbReference type="InterPro" id="IPR017853">
    <property type="entry name" value="GH"/>
</dbReference>
<dbReference type="InterPro" id="IPR045857">
    <property type="entry name" value="O16G_dom_2"/>
</dbReference>
<dbReference type="RefSeq" id="WP_092553839.1">
    <property type="nucleotide sequence ID" value="NZ_CAWRBG010000026.1"/>
</dbReference>
<evidence type="ECO:0000313" key="9">
    <source>
        <dbReference type="Proteomes" id="UP000242496"/>
    </source>
</evidence>